<organism evidence="2 3">
    <name type="scientific">Araneus ventricosus</name>
    <name type="common">Orbweaver spider</name>
    <name type="synonym">Epeira ventricosa</name>
    <dbReference type="NCBI Taxonomy" id="182803"/>
    <lineage>
        <taxon>Eukaryota</taxon>
        <taxon>Metazoa</taxon>
        <taxon>Ecdysozoa</taxon>
        <taxon>Arthropoda</taxon>
        <taxon>Chelicerata</taxon>
        <taxon>Arachnida</taxon>
        <taxon>Araneae</taxon>
        <taxon>Araneomorphae</taxon>
        <taxon>Entelegynae</taxon>
        <taxon>Araneoidea</taxon>
        <taxon>Araneidae</taxon>
        <taxon>Araneus</taxon>
    </lineage>
</organism>
<keyword evidence="3" id="KW-1185">Reference proteome</keyword>
<feature type="transmembrane region" description="Helical" evidence="1">
    <location>
        <begin position="98"/>
        <end position="115"/>
    </location>
</feature>
<evidence type="ECO:0000256" key="1">
    <source>
        <dbReference type="SAM" id="Phobius"/>
    </source>
</evidence>
<sequence>MFLCKLQVRCHRAFPYGDWSALGNAPFPVKLCFLPYSDKNALKQSYLPLGKFVCHKSSDFLLVEMKSFQSTRSVVFSGRRFNFECDISWNKVNIREKLLLYFNSTISIISMVVLLRRWQNHRSHFSIGGQVGLVYWILDLPNFVASENFRSRRHHSS</sequence>
<proteinExistence type="predicted"/>
<protein>
    <submittedName>
        <fullName evidence="2">Uncharacterized protein</fullName>
    </submittedName>
</protein>
<dbReference type="EMBL" id="BGPR01005303">
    <property type="protein sequence ID" value="GBN08901.1"/>
    <property type="molecule type" value="Genomic_DNA"/>
</dbReference>
<dbReference type="Proteomes" id="UP000499080">
    <property type="component" value="Unassembled WGS sequence"/>
</dbReference>
<evidence type="ECO:0000313" key="2">
    <source>
        <dbReference type="EMBL" id="GBN08901.1"/>
    </source>
</evidence>
<keyword evidence="1" id="KW-0472">Membrane</keyword>
<gene>
    <name evidence="2" type="ORF">AVEN_130201_1</name>
</gene>
<accession>A0A4Y2L2K4</accession>
<evidence type="ECO:0000313" key="3">
    <source>
        <dbReference type="Proteomes" id="UP000499080"/>
    </source>
</evidence>
<feature type="transmembrane region" description="Helical" evidence="1">
    <location>
        <begin position="127"/>
        <end position="145"/>
    </location>
</feature>
<comment type="caution">
    <text evidence="2">The sequence shown here is derived from an EMBL/GenBank/DDBJ whole genome shotgun (WGS) entry which is preliminary data.</text>
</comment>
<reference evidence="2 3" key="1">
    <citation type="journal article" date="2019" name="Sci. Rep.">
        <title>Orb-weaving spider Araneus ventricosus genome elucidates the spidroin gene catalogue.</title>
        <authorList>
            <person name="Kono N."/>
            <person name="Nakamura H."/>
            <person name="Ohtoshi R."/>
            <person name="Moran D.A.P."/>
            <person name="Shinohara A."/>
            <person name="Yoshida Y."/>
            <person name="Fujiwara M."/>
            <person name="Mori M."/>
            <person name="Tomita M."/>
            <person name="Arakawa K."/>
        </authorList>
    </citation>
    <scope>NUCLEOTIDE SEQUENCE [LARGE SCALE GENOMIC DNA]</scope>
</reference>
<keyword evidence="1" id="KW-0812">Transmembrane</keyword>
<keyword evidence="1" id="KW-1133">Transmembrane helix</keyword>
<dbReference type="AlphaFoldDB" id="A0A4Y2L2K4"/>
<name>A0A4Y2L2K4_ARAVE</name>